<protein>
    <submittedName>
        <fullName evidence="2">Uncharacterized protein</fullName>
    </submittedName>
</protein>
<keyword evidence="1" id="KW-0472">Membrane</keyword>
<feature type="transmembrane region" description="Helical" evidence="1">
    <location>
        <begin position="24"/>
        <end position="47"/>
    </location>
</feature>
<accession>A0A4U8V9Z3</accession>
<keyword evidence="1" id="KW-1133">Transmembrane helix</keyword>
<keyword evidence="1" id="KW-0812">Transmembrane</keyword>
<comment type="caution">
    <text evidence="2">The sequence shown here is derived from an EMBL/GenBank/DDBJ whole genome shotgun (WGS) entry which is preliminary data.</text>
</comment>
<evidence type="ECO:0000256" key="1">
    <source>
        <dbReference type="SAM" id="Phobius"/>
    </source>
</evidence>
<dbReference type="AlphaFoldDB" id="A0A4U8V9Z3"/>
<reference evidence="2" key="2">
    <citation type="journal article" date="2015" name="Genome Biol.">
        <title>Comparative genomics of Steinernema reveals deeply conserved gene regulatory networks.</title>
        <authorList>
            <person name="Dillman A.R."/>
            <person name="Macchietto M."/>
            <person name="Porter C.F."/>
            <person name="Rogers A."/>
            <person name="Williams B."/>
            <person name="Antoshechkin I."/>
            <person name="Lee M.M."/>
            <person name="Goodwin Z."/>
            <person name="Lu X."/>
            <person name="Lewis E.E."/>
            <person name="Goodrich-Blair H."/>
            <person name="Stock S.P."/>
            <person name="Adams B.J."/>
            <person name="Sternberg P.W."/>
            <person name="Mortazavi A."/>
        </authorList>
    </citation>
    <scope>NUCLEOTIDE SEQUENCE [LARGE SCALE GENOMIC DNA]</scope>
    <source>
        <strain evidence="2">ALL</strain>
    </source>
</reference>
<reference evidence="2" key="1">
    <citation type="submission" date="2013-11" db="EMBL/GenBank/DDBJ databases">
        <authorList>
            <person name="Sternberg P."/>
            <person name="Dillman A."/>
            <person name="Macchietto M."/>
        </authorList>
    </citation>
    <scope>NUCLEOTIDE SEQUENCE</scope>
    <source>
        <strain evidence="2">ALL</strain>
    </source>
</reference>
<organism evidence="2">
    <name type="scientific">Steinernema carpocapsae</name>
    <name type="common">Entomopathogenic nematode</name>
    <dbReference type="NCBI Taxonomy" id="34508"/>
    <lineage>
        <taxon>Eukaryota</taxon>
        <taxon>Metazoa</taxon>
        <taxon>Ecdysozoa</taxon>
        <taxon>Nematoda</taxon>
        <taxon>Chromadorea</taxon>
        <taxon>Rhabditida</taxon>
        <taxon>Tylenchina</taxon>
        <taxon>Panagrolaimomorpha</taxon>
        <taxon>Strongyloidoidea</taxon>
        <taxon>Steinernematidae</taxon>
        <taxon>Steinernema</taxon>
    </lineage>
</organism>
<reference evidence="2" key="3">
    <citation type="journal article" date="2019" name="G3 (Bethesda)">
        <title>Hybrid Assembly of the Genome of the Entomopathogenic Nematode Steinernema carpocapsae Identifies the X-Chromosome.</title>
        <authorList>
            <person name="Serra L."/>
            <person name="Macchietto M."/>
            <person name="Macias-Munoz A."/>
            <person name="McGill C.J."/>
            <person name="Rodriguez I.M."/>
            <person name="Rodriguez B."/>
            <person name="Murad R."/>
            <person name="Mortazavi A."/>
        </authorList>
    </citation>
    <scope>NUCLEOTIDE SEQUENCE [LARGE SCALE GENOMIC DNA]</scope>
    <source>
        <strain evidence="2">ALL</strain>
    </source>
</reference>
<proteinExistence type="predicted"/>
<evidence type="ECO:0000313" key="2">
    <source>
        <dbReference type="EMBL" id="TMS39918.1"/>
    </source>
</evidence>
<name>A0A4U8V9Z3_STECR</name>
<sequence length="109" mass="12152">MHADDKKRLARPSPKRSNGCGDRVFHAALAAIFAETTASTVCLLFIVPGTKKYSKCRDYQSRALVVARARESSDFSDAKKTPEVQQSRLSLHAQNKTHIILCLLGWLHD</sequence>
<gene>
    <name evidence="2" type="ORF">L596_006371</name>
</gene>
<dbReference type="EMBL" id="AZBU02000001">
    <property type="protein sequence ID" value="TMS39918.1"/>
    <property type="molecule type" value="Genomic_DNA"/>
</dbReference>